<accession>A0A8F1MCC2</accession>
<protein>
    <recommendedName>
        <fullName evidence="1">ParB-like N-terminal domain-containing protein</fullName>
    </recommendedName>
</protein>
<dbReference type="Gene3D" id="3.90.1530.10">
    <property type="entry name" value="Conserved hypothetical protein from pyrococcus furiosus pfu- 392566-001, ParB domain"/>
    <property type="match status" value="1"/>
</dbReference>
<dbReference type="Proteomes" id="UP000679129">
    <property type="component" value="Chromosome"/>
</dbReference>
<dbReference type="InterPro" id="IPR036086">
    <property type="entry name" value="ParB/Sulfiredoxin_sf"/>
</dbReference>
<sequence>MAGERRWRAANKANLTEVPGYCQEYERPKSPWRLLGLKTCNDMI</sequence>
<dbReference type="EMBL" id="CP076460">
    <property type="protein sequence ID" value="QWQ32470.1"/>
    <property type="molecule type" value="Genomic_DNA"/>
</dbReference>
<gene>
    <name evidence="2" type="ORF">KOY48_01230</name>
</gene>
<organism evidence="2 3">
    <name type="scientific">Candidatus Minimicrobia naudis</name>
    <dbReference type="NCBI Taxonomy" id="2841263"/>
    <lineage>
        <taxon>Bacteria</taxon>
        <taxon>Candidatus Saccharimonadota</taxon>
        <taxon>Candidatus Saccharimonadota incertae sedis</taxon>
        <taxon>Candidatus Minimicrobia</taxon>
    </lineage>
</organism>
<evidence type="ECO:0000313" key="3">
    <source>
        <dbReference type="Proteomes" id="UP000679129"/>
    </source>
</evidence>
<dbReference type="Pfam" id="PF02195">
    <property type="entry name" value="ParB_N"/>
    <property type="match status" value="1"/>
</dbReference>
<keyword evidence="3" id="KW-1185">Reference proteome</keyword>
<reference evidence="2" key="1">
    <citation type="submission" date="2021-06" db="EMBL/GenBank/DDBJ databases">
        <title>An adapted protocol for Saccharibacteria cultivation: two new species join this phylum of Candidate Phyla Radiations.</title>
        <authorList>
            <person name="Ibrahim A."/>
            <person name="Maatouk M."/>
            <person name="Zgheib R."/>
            <person name="Haddad G."/>
            <person name="Bou Khalil J."/>
            <person name="Raoult D."/>
            <person name="Bittar F."/>
        </authorList>
    </citation>
    <scope>NUCLEOTIDE SEQUENCE</scope>
    <source>
        <strain evidence="2">IHU1</strain>
    </source>
</reference>
<proteinExistence type="predicted"/>
<feature type="domain" description="ParB-like N-terminal" evidence="1">
    <location>
        <begin position="2"/>
        <end position="27"/>
    </location>
</feature>
<dbReference type="KEGG" id="mnd:KOY48_01230"/>
<dbReference type="AlphaFoldDB" id="A0A8F1MCC2"/>
<evidence type="ECO:0000259" key="1">
    <source>
        <dbReference type="Pfam" id="PF02195"/>
    </source>
</evidence>
<evidence type="ECO:0000313" key="2">
    <source>
        <dbReference type="EMBL" id="QWQ32470.1"/>
    </source>
</evidence>
<dbReference type="SUPFAM" id="SSF110849">
    <property type="entry name" value="ParB/Sulfiredoxin"/>
    <property type="match status" value="1"/>
</dbReference>
<dbReference type="InterPro" id="IPR003115">
    <property type="entry name" value="ParB_N"/>
</dbReference>
<name>A0A8F1MCC2_9BACT</name>